<dbReference type="InterPro" id="IPR029063">
    <property type="entry name" value="SAM-dependent_MTases_sf"/>
</dbReference>
<sequence length="107" mass="11585">MGDVLDFLPQAEGFDVIYSVFGAVWFVEPAKLLPLVRSSLLRGGVFAFSHLPPNGLEGPTAGKAVTKWHYSPTRWVELLVRHGFQAEADVIPAPVAGPGTMLVRARS</sequence>
<comment type="caution">
    <text evidence="1">The sequence shown here is derived from an EMBL/GenBank/DDBJ whole genome shotgun (WGS) entry which is preliminary data.</text>
</comment>
<accession>A0AAE3GL94</accession>
<dbReference type="Gene3D" id="3.40.50.150">
    <property type="entry name" value="Vaccinia Virus protein VP39"/>
    <property type="match status" value="1"/>
</dbReference>
<organism evidence="1 2">
    <name type="scientific">Goodfellowiella coeruleoviolacea</name>
    <dbReference type="NCBI Taxonomy" id="334858"/>
    <lineage>
        <taxon>Bacteria</taxon>
        <taxon>Bacillati</taxon>
        <taxon>Actinomycetota</taxon>
        <taxon>Actinomycetes</taxon>
        <taxon>Pseudonocardiales</taxon>
        <taxon>Pseudonocardiaceae</taxon>
        <taxon>Goodfellowiella</taxon>
    </lineage>
</organism>
<keyword evidence="2" id="KW-1185">Reference proteome</keyword>
<dbReference type="EMBL" id="JAMTCK010000020">
    <property type="protein sequence ID" value="MCP2169698.1"/>
    <property type="molecule type" value="Genomic_DNA"/>
</dbReference>
<evidence type="ECO:0000313" key="2">
    <source>
        <dbReference type="Proteomes" id="UP001206128"/>
    </source>
</evidence>
<dbReference type="SUPFAM" id="SSF53335">
    <property type="entry name" value="S-adenosyl-L-methionine-dependent methyltransferases"/>
    <property type="match status" value="1"/>
</dbReference>
<reference evidence="1" key="1">
    <citation type="submission" date="2022-06" db="EMBL/GenBank/DDBJ databases">
        <title>Genomic Encyclopedia of Archaeal and Bacterial Type Strains, Phase II (KMG-II): from individual species to whole genera.</title>
        <authorList>
            <person name="Goeker M."/>
        </authorList>
    </citation>
    <scope>NUCLEOTIDE SEQUENCE</scope>
    <source>
        <strain evidence="1">DSM 43935</strain>
    </source>
</reference>
<proteinExistence type="predicted"/>
<protein>
    <submittedName>
        <fullName evidence="1">Uncharacterized protein</fullName>
    </submittedName>
</protein>
<name>A0AAE3GL94_9PSEU</name>
<dbReference type="Proteomes" id="UP001206128">
    <property type="component" value="Unassembled WGS sequence"/>
</dbReference>
<evidence type="ECO:0000313" key="1">
    <source>
        <dbReference type="EMBL" id="MCP2169698.1"/>
    </source>
</evidence>
<dbReference type="AlphaFoldDB" id="A0AAE3GL94"/>
<gene>
    <name evidence="1" type="ORF">LX83_006584</name>
</gene>